<evidence type="ECO:0000313" key="16">
    <source>
        <dbReference type="Proteomes" id="UP000298564"/>
    </source>
</evidence>
<dbReference type="InterPro" id="IPR005215">
    <property type="entry name" value="Trig_fac"/>
</dbReference>
<evidence type="ECO:0000256" key="3">
    <source>
        <dbReference type="ARBA" id="ARBA00013194"/>
    </source>
</evidence>
<dbReference type="SUPFAM" id="SSF54534">
    <property type="entry name" value="FKBP-like"/>
    <property type="match status" value="1"/>
</dbReference>
<dbReference type="InterPro" id="IPR008881">
    <property type="entry name" value="Trigger_fac_ribosome-bd_bac"/>
</dbReference>
<evidence type="ECO:0000259" key="12">
    <source>
        <dbReference type="Pfam" id="PF00254"/>
    </source>
</evidence>
<dbReference type="EC" id="5.2.1.8" evidence="3 11"/>
<dbReference type="SUPFAM" id="SSF102735">
    <property type="entry name" value="Trigger factor ribosome-binding domain"/>
    <property type="match status" value="1"/>
</dbReference>
<evidence type="ECO:0000256" key="10">
    <source>
        <dbReference type="ARBA" id="ARBA00029986"/>
    </source>
</evidence>
<dbReference type="Gene3D" id="1.10.3120.10">
    <property type="entry name" value="Trigger factor, C-terminal domain"/>
    <property type="match status" value="1"/>
</dbReference>
<evidence type="ECO:0000256" key="4">
    <source>
        <dbReference type="ARBA" id="ARBA00016902"/>
    </source>
</evidence>
<dbReference type="SUPFAM" id="SSF109998">
    <property type="entry name" value="Triger factor/SurA peptide-binding domain-like"/>
    <property type="match status" value="1"/>
</dbReference>
<reference evidence="15 16" key="2">
    <citation type="submission" date="2019-05" db="EMBL/GenBank/DDBJ databases">
        <title>Genome evolution of the obligate endosymbiont Buchnera aphidicola.</title>
        <authorList>
            <person name="Moran N.A."/>
        </authorList>
    </citation>
    <scope>NUCLEOTIDE SEQUENCE [LARGE SCALE GENOMIC DNA]</scope>
    <source>
        <strain evidence="15 16">Lps</strain>
    </source>
</reference>
<comment type="domain">
    <text evidence="11">Consists of 3 domains; the N-terminus binds the ribosome, the middle domain has PPIase activity, while the C-terminus has intrinsic chaperone activity on its own.</text>
</comment>
<evidence type="ECO:0000256" key="8">
    <source>
        <dbReference type="ARBA" id="ARBA00023235"/>
    </source>
</evidence>
<dbReference type="Gene3D" id="3.10.50.40">
    <property type="match status" value="1"/>
</dbReference>
<protein>
    <recommendedName>
        <fullName evidence="4 11">Trigger factor</fullName>
        <shortName evidence="11">TF</shortName>
        <ecNumber evidence="3 11">5.2.1.8</ecNumber>
    </recommendedName>
    <alternativeName>
        <fullName evidence="10 11">PPIase</fullName>
    </alternativeName>
</protein>
<evidence type="ECO:0000256" key="7">
    <source>
        <dbReference type="ARBA" id="ARBA00023186"/>
    </source>
</evidence>
<dbReference type="InterPro" id="IPR036611">
    <property type="entry name" value="Trigger_fac_ribosome-bd_sf"/>
</dbReference>
<organism evidence="15 16">
    <name type="scientific">Buchnera aphidicola</name>
    <name type="common">Lipaphis pseudobrassicae</name>
    <dbReference type="NCBI Taxonomy" id="1258543"/>
    <lineage>
        <taxon>Bacteria</taxon>
        <taxon>Pseudomonadati</taxon>
        <taxon>Pseudomonadota</taxon>
        <taxon>Gammaproteobacteria</taxon>
        <taxon>Enterobacterales</taxon>
        <taxon>Erwiniaceae</taxon>
        <taxon>Buchnera</taxon>
    </lineage>
</organism>
<dbReference type="InterPro" id="IPR001179">
    <property type="entry name" value="PPIase_FKBP_dom"/>
</dbReference>
<keyword evidence="8 11" id="KW-0413">Isomerase</keyword>
<evidence type="ECO:0000313" key="15">
    <source>
        <dbReference type="EMBL" id="QCI22305.1"/>
    </source>
</evidence>
<dbReference type="InterPro" id="IPR008880">
    <property type="entry name" value="Trigger_fac_C"/>
</dbReference>
<dbReference type="AlphaFoldDB" id="A0A4D6YCM9"/>
<keyword evidence="7 11" id="KW-0143">Chaperone</keyword>
<dbReference type="Proteomes" id="UP000298564">
    <property type="component" value="Chromosome"/>
</dbReference>
<proteinExistence type="inferred from homology"/>
<dbReference type="OrthoDB" id="9767721at2"/>
<dbReference type="NCBIfam" id="TIGR00115">
    <property type="entry name" value="tig"/>
    <property type="match status" value="1"/>
</dbReference>
<dbReference type="InterPro" id="IPR027304">
    <property type="entry name" value="Trigger_fact/SurA_dom_sf"/>
</dbReference>
<dbReference type="Pfam" id="PF05698">
    <property type="entry name" value="Trigger_C"/>
    <property type="match status" value="1"/>
</dbReference>
<dbReference type="EMBL" id="CP034870">
    <property type="protein sequence ID" value="QCI22305.1"/>
    <property type="molecule type" value="Genomic_DNA"/>
</dbReference>
<dbReference type="GO" id="GO:0015031">
    <property type="term" value="P:protein transport"/>
    <property type="evidence" value="ECO:0007669"/>
    <property type="project" value="UniProtKB-UniRule"/>
</dbReference>
<dbReference type="Pfam" id="PF05697">
    <property type="entry name" value="Trigger_N"/>
    <property type="match status" value="1"/>
</dbReference>
<reference evidence="15 16" key="1">
    <citation type="submission" date="2018-12" db="EMBL/GenBank/DDBJ databases">
        <authorList>
            <person name="Chong R.A."/>
        </authorList>
    </citation>
    <scope>NUCLEOTIDE SEQUENCE [LARGE SCALE GENOMIC DNA]</scope>
    <source>
        <strain evidence="15 16">Lps</strain>
    </source>
</reference>
<comment type="function">
    <text evidence="11">Involved in protein export. Acts as a chaperone by maintaining the newly synthesized protein in an open conformation. Functions as a peptidyl-prolyl cis-trans isomerase.</text>
</comment>
<gene>
    <name evidence="11 15" type="primary">tig</name>
    <name evidence="15" type="ORF">D9V70_02435</name>
</gene>
<evidence type="ECO:0000256" key="9">
    <source>
        <dbReference type="ARBA" id="ARBA00023306"/>
    </source>
</evidence>
<feature type="domain" description="PPIase FKBP-type" evidence="12">
    <location>
        <begin position="158"/>
        <end position="240"/>
    </location>
</feature>
<evidence type="ECO:0000259" key="13">
    <source>
        <dbReference type="Pfam" id="PF05697"/>
    </source>
</evidence>
<dbReference type="GO" id="GO:0051301">
    <property type="term" value="P:cell division"/>
    <property type="evidence" value="ECO:0007669"/>
    <property type="project" value="UniProtKB-KW"/>
</dbReference>
<evidence type="ECO:0000256" key="6">
    <source>
        <dbReference type="ARBA" id="ARBA00023110"/>
    </source>
</evidence>
<dbReference type="GO" id="GO:0005737">
    <property type="term" value="C:cytoplasm"/>
    <property type="evidence" value="ECO:0007669"/>
    <property type="project" value="UniProtKB-SubCell"/>
</dbReference>
<name>A0A4D6YCM9_9GAMM</name>
<evidence type="ECO:0000256" key="2">
    <source>
        <dbReference type="ARBA" id="ARBA00005464"/>
    </source>
</evidence>
<evidence type="ECO:0000256" key="1">
    <source>
        <dbReference type="ARBA" id="ARBA00000971"/>
    </source>
</evidence>
<sequence length="436" mass="52928">MKFFMEKNKDAGHRVTIHIPNNIVNNAIFVELVKIRKKTNINGFRKGKVPIKVIKEKYGSKVYYDVFKELMQKFFYQFIYKEKINIIGTPKYYINQKQDKKKEFLEYFVIYEVYPEFEIKKITSIKVKKILVNITEEDIKKNIEQNKLKKIKWDIVSRPAKNYDRVTINYNIYDENNKKIEKFNTKKIKFIVSKNAFIPELNSKVINRYINDIIFFKIKFHEFHPEKELQNKNITFKIQIKNIEKLQDFEEITIKDKEKKLNQSQYQIIKNNLNIEINKLTEEYLEDQIAENIVKKDLIIIPKILLQEEIKNLYNEYETNYKEKNHNILEKKYHFDINLKAKKRLCLKLVIDKIIFENKLIPNEENIKLLIKNISLNHKELLKIIDLYNKDKNFNKMIKNIDLKNQALFLLKKEIKTITQYWNFDQFVNYHLNDIK</sequence>
<feature type="domain" description="Trigger factor ribosome-binding bacterial" evidence="13">
    <location>
        <begin position="1"/>
        <end position="145"/>
    </location>
</feature>
<comment type="catalytic activity">
    <reaction evidence="1 11">
        <text>[protein]-peptidylproline (omega=180) = [protein]-peptidylproline (omega=0)</text>
        <dbReference type="Rhea" id="RHEA:16237"/>
        <dbReference type="Rhea" id="RHEA-COMP:10747"/>
        <dbReference type="Rhea" id="RHEA-COMP:10748"/>
        <dbReference type="ChEBI" id="CHEBI:83833"/>
        <dbReference type="ChEBI" id="CHEBI:83834"/>
        <dbReference type="EC" id="5.2.1.8"/>
    </reaction>
</comment>
<dbReference type="Gene3D" id="3.30.70.1050">
    <property type="entry name" value="Trigger factor ribosome-binding domain"/>
    <property type="match status" value="1"/>
</dbReference>
<dbReference type="InterPro" id="IPR046357">
    <property type="entry name" value="PPIase_dom_sf"/>
</dbReference>
<comment type="subcellular location">
    <subcellularLocation>
        <location evidence="11">Cytoplasm</location>
    </subcellularLocation>
    <text evidence="11">About half TF is bound to the ribosome near the polypeptide exit tunnel while the other half is free in the cytoplasm.</text>
</comment>
<keyword evidence="11" id="KW-0963">Cytoplasm</keyword>
<dbReference type="HAMAP" id="MF_00303">
    <property type="entry name" value="Trigger_factor_Tig"/>
    <property type="match status" value="1"/>
</dbReference>
<dbReference type="GO" id="GO:0006457">
    <property type="term" value="P:protein folding"/>
    <property type="evidence" value="ECO:0007669"/>
    <property type="project" value="UniProtKB-UniRule"/>
</dbReference>
<dbReference type="Pfam" id="PF00254">
    <property type="entry name" value="FKBP_C"/>
    <property type="match status" value="1"/>
</dbReference>
<keyword evidence="6 11" id="KW-0697">Rotamase</keyword>
<dbReference type="PIRSF" id="PIRSF003095">
    <property type="entry name" value="Trigger_factor"/>
    <property type="match status" value="1"/>
</dbReference>
<feature type="domain" description="Trigger factor C-terminal" evidence="14">
    <location>
        <begin position="268"/>
        <end position="411"/>
    </location>
</feature>
<dbReference type="InterPro" id="IPR037041">
    <property type="entry name" value="Trigger_fac_C_sf"/>
</dbReference>
<keyword evidence="5 11" id="KW-0132">Cell division</keyword>
<dbReference type="GO" id="GO:0003755">
    <property type="term" value="F:peptidyl-prolyl cis-trans isomerase activity"/>
    <property type="evidence" value="ECO:0007669"/>
    <property type="project" value="UniProtKB-UniRule"/>
</dbReference>
<comment type="similarity">
    <text evidence="2 11">Belongs to the FKBP-type PPIase family. Tig subfamily.</text>
</comment>
<dbReference type="RefSeq" id="WP_158356147.1">
    <property type="nucleotide sequence ID" value="NZ_CP034870.1"/>
</dbReference>
<keyword evidence="9 11" id="KW-0131">Cell cycle</keyword>
<accession>A0A4D6YCM9</accession>
<evidence type="ECO:0000256" key="11">
    <source>
        <dbReference type="HAMAP-Rule" id="MF_00303"/>
    </source>
</evidence>
<evidence type="ECO:0000259" key="14">
    <source>
        <dbReference type="Pfam" id="PF05698"/>
    </source>
</evidence>
<evidence type="ECO:0000256" key="5">
    <source>
        <dbReference type="ARBA" id="ARBA00022618"/>
    </source>
</evidence>